<accession>A0A5B8W6Y4</accession>
<reference evidence="3 4" key="1">
    <citation type="journal article" date="2013" name="J. Microbiol.">
        <title>Mucilaginibacter ginsenosidivorax sp. nov., with ginsenoside converting activity isolated from sediment.</title>
        <authorList>
            <person name="Kim J.K."/>
            <person name="Choi T.E."/>
            <person name="Liu Q.M."/>
            <person name="Park H.Y."/>
            <person name="Yi T.H."/>
            <person name="Yoon M.H."/>
            <person name="Kim S.C."/>
            <person name="Im W.T."/>
        </authorList>
    </citation>
    <scope>NUCLEOTIDE SEQUENCE [LARGE SCALE GENOMIC DNA]</scope>
    <source>
        <strain evidence="3 4">KHI28</strain>
    </source>
</reference>
<dbReference type="RefSeq" id="WP_147059417.1">
    <property type="nucleotide sequence ID" value="NZ_CP042437.1"/>
</dbReference>
<name>A0A5B8W6Y4_9SPHI</name>
<evidence type="ECO:0000256" key="1">
    <source>
        <dbReference type="SAM" id="Phobius"/>
    </source>
</evidence>
<protein>
    <submittedName>
        <fullName evidence="3">DUF3592 domain-containing protein</fullName>
    </submittedName>
</protein>
<feature type="transmembrane region" description="Helical" evidence="1">
    <location>
        <begin position="113"/>
        <end position="133"/>
    </location>
</feature>
<feature type="transmembrane region" description="Helical" evidence="1">
    <location>
        <begin position="6"/>
        <end position="23"/>
    </location>
</feature>
<dbReference type="EMBL" id="CP042437">
    <property type="protein sequence ID" value="QEC79634.1"/>
    <property type="molecule type" value="Genomic_DNA"/>
</dbReference>
<keyword evidence="1" id="KW-1133">Transmembrane helix</keyword>
<evidence type="ECO:0000313" key="4">
    <source>
        <dbReference type="Proteomes" id="UP000321362"/>
    </source>
</evidence>
<evidence type="ECO:0000259" key="2">
    <source>
        <dbReference type="Pfam" id="PF12158"/>
    </source>
</evidence>
<organism evidence="3 4">
    <name type="scientific">Mucilaginibacter ginsenosidivorax</name>
    <dbReference type="NCBI Taxonomy" id="862126"/>
    <lineage>
        <taxon>Bacteria</taxon>
        <taxon>Pseudomonadati</taxon>
        <taxon>Bacteroidota</taxon>
        <taxon>Sphingobacteriia</taxon>
        <taxon>Sphingobacteriales</taxon>
        <taxon>Sphingobacteriaceae</taxon>
        <taxon>Mucilaginibacter</taxon>
    </lineage>
</organism>
<dbReference type="Pfam" id="PF12158">
    <property type="entry name" value="DUF3592"/>
    <property type="match status" value="1"/>
</dbReference>
<sequence>MNATIDELILLAGGTFLIVWGIGKINERRKLLKSGLKVDGVVFKLEERLSSGTDRMLLYYPVIRYVTLDKNWITEEYAVGSNPSAYKEGDVVKIIYDPADYKHFIIDNFLSKVLGWVLALIGVVILAGVLITIY</sequence>
<feature type="domain" description="DUF3592" evidence="2">
    <location>
        <begin position="40"/>
        <end position="109"/>
    </location>
</feature>
<proteinExistence type="predicted"/>
<keyword evidence="4" id="KW-1185">Reference proteome</keyword>
<dbReference type="OrthoDB" id="681001at2"/>
<dbReference type="InterPro" id="IPR021994">
    <property type="entry name" value="DUF3592"/>
</dbReference>
<gene>
    <name evidence="3" type="ORF">FSB76_28125</name>
</gene>
<keyword evidence="1" id="KW-0812">Transmembrane</keyword>
<keyword evidence="1" id="KW-0472">Membrane</keyword>
<dbReference type="KEGG" id="mgk:FSB76_28125"/>
<dbReference type="Proteomes" id="UP000321362">
    <property type="component" value="Chromosome"/>
</dbReference>
<dbReference type="AlphaFoldDB" id="A0A5B8W6Y4"/>
<evidence type="ECO:0000313" key="3">
    <source>
        <dbReference type="EMBL" id="QEC79634.1"/>
    </source>
</evidence>